<dbReference type="SUPFAM" id="SSF46689">
    <property type="entry name" value="Homeodomain-like"/>
    <property type="match status" value="2"/>
</dbReference>
<evidence type="ECO:0000256" key="3">
    <source>
        <dbReference type="ARBA" id="ARBA00023163"/>
    </source>
</evidence>
<organism evidence="6 7">
    <name type="scientific">Siminovitchia terrae</name>
    <name type="common">Bacillus terrae</name>
    <dbReference type="NCBI Taxonomy" id="1914933"/>
    <lineage>
        <taxon>Bacteria</taxon>
        <taxon>Bacillati</taxon>
        <taxon>Bacillota</taxon>
        <taxon>Bacilli</taxon>
        <taxon>Bacillales</taxon>
        <taxon>Bacillaceae</taxon>
        <taxon>Siminovitchia</taxon>
    </lineage>
</organism>
<dbReference type="Pfam" id="PF14525">
    <property type="entry name" value="AraC_binding_2"/>
    <property type="match status" value="1"/>
</dbReference>
<dbReference type="Gene3D" id="1.10.10.60">
    <property type="entry name" value="Homeodomain-like"/>
    <property type="match status" value="1"/>
</dbReference>
<comment type="caution">
    <text evidence="6">The sequence shown here is derived from an EMBL/GenBank/DDBJ whole genome shotgun (WGS) entry which is preliminary data.</text>
</comment>
<dbReference type="PANTHER" id="PTHR46796">
    <property type="entry name" value="HTH-TYPE TRANSCRIPTIONAL ACTIVATOR RHAS-RELATED"/>
    <property type="match status" value="1"/>
</dbReference>
<dbReference type="RefSeq" id="WP_120115553.1">
    <property type="nucleotide sequence ID" value="NZ_BORJ01000019.1"/>
</dbReference>
<feature type="domain" description="HTH araC/xylS-type" evidence="4">
    <location>
        <begin position="230"/>
        <end position="331"/>
    </location>
</feature>
<dbReference type="AlphaFoldDB" id="A0A429X7X6"/>
<dbReference type="EMBL" id="BORJ01000019">
    <property type="protein sequence ID" value="GIN98976.1"/>
    <property type="molecule type" value="Genomic_DNA"/>
</dbReference>
<sequence>MPLLRGNEPLSNFNLLQSNDVDFSQSLVSEVYCEHSLVPVQGTAVKAKLNAVEGTMLTFGYLTYGVDAEILLPPLPPCYHVNITIAGKSCISRNGKSSITEGMKSGAVLLPDQKASILWSKDAKQYALKFPRDKLENHLSALINESVDDPINFDLTFNLQNTAGRSLLRACILLQAEWEEQSTLILTPTARRNIESLVMTNFLLASSNSYTEKIYDTHRKNESPGKMLVQKVKDYIEENAHELPELADLATYAGISARSLQIGFKQHLGVSPMTYVRNIRMQRAHEQLENAFYTGETVTEIAMRWGFYNVGRFSQLYKSIYGRSPKETATGGIGIISR</sequence>
<protein>
    <submittedName>
        <fullName evidence="6">AraC family transcriptional regulator</fullName>
    </submittedName>
</protein>
<dbReference type="GO" id="GO:0003700">
    <property type="term" value="F:DNA-binding transcription factor activity"/>
    <property type="evidence" value="ECO:0007669"/>
    <property type="project" value="InterPro"/>
</dbReference>
<dbReference type="SMART" id="SM00342">
    <property type="entry name" value="HTH_ARAC"/>
    <property type="match status" value="1"/>
</dbReference>
<accession>A0A429X7X6</accession>
<keyword evidence="1" id="KW-0805">Transcription regulation</keyword>
<gene>
    <name evidence="6" type="ORF">D5F11_011795</name>
    <name evidence="5" type="ORF">J6TS1_48460</name>
</gene>
<dbReference type="GO" id="GO:0043565">
    <property type="term" value="F:sequence-specific DNA binding"/>
    <property type="evidence" value="ECO:0007669"/>
    <property type="project" value="InterPro"/>
</dbReference>
<keyword evidence="2" id="KW-0238">DNA-binding</keyword>
<reference evidence="5 8" key="2">
    <citation type="submission" date="2021-03" db="EMBL/GenBank/DDBJ databases">
        <title>Antimicrobial resistance genes in bacteria isolated from Japanese honey, and their potential for conferring macrolide and lincosamide resistance in the American foulbrood pathogen Paenibacillus larvae.</title>
        <authorList>
            <person name="Okamoto M."/>
            <person name="Kumagai M."/>
            <person name="Kanamori H."/>
            <person name="Takamatsu D."/>
        </authorList>
    </citation>
    <scope>NUCLEOTIDE SEQUENCE [LARGE SCALE GENOMIC DNA]</scope>
    <source>
        <strain evidence="5 8">J6TS1</strain>
    </source>
</reference>
<evidence type="ECO:0000313" key="8">
    <source>
        <dbReference type="Proteomes" id="UP000680670"/>
    </source>
</evidence>
<dbReference type="InterPro" id="IPR050204">
    <property type="entry name" value="AraC_XylS_family_regulators"/>
</dbReference>
<evidence type="ECO:0000256" key="1">
    <source>
        <dbReference type="ARBA" id="ARBA00023015"/>
    </source>
</evidence>
<evidence type="ECO:0000313" key="7">
    <source>
        <dbReference type="Proteomes" id="UP000287296"/>
    </source>
</evidence>
<evidence type="ECO:0000259" key="4">
    <source>
        <dbReference type="PROSITE" id="PS01124"/>
    </source>
</evidence>
<proteinExistence type="predicted"/>
<dbReference type="Proteomes" id="UP000287296">
    <property type="component" value="Unassembled WGS sequence"/>
</dbReference>
<dbReference type="EMBL" id="QYTW02000010">
    <property type="protein sequence ID" value="RST59504.1"/>
    <property type="molecule type" value="Genomic_DNA"/>
</dbReference>
<keyword evidence="3" id="KW-0804">Transcription</keyword>
<name>A0A429X7X6_SIMTE</name>
<dbReference type="InterPro" id="IPR035418">
    <property type="entry name" value="AraC-bd_2"/>
</dbReference>
<dbReference type="PROSITE" id="PS01124">
    <property type="entry name" value="HTH_ARAC_FAMILY_2"/>
    <property type="match status" value="1"/>
</dbReference>
<evidence type="ECO:0000313" key="6">
    <source>
        <dbReference type="EMBL" id="RST59504.1"/>
    </source>
</evidence>
<evidence type="ECO:0000256" key="2">
    <source>
        <dbReference type="ARBA" id="ARBA00023125"/>
    </source>
</evidence>
<dbReference type="InterPro" id="IPR018060">
    <property type="entry name" value="HTH_AraC"/>
</dbReference>
<dbReference type="PROSITE" id="PS00041">
    <property type="entry name" value="HTH_ARAC_FAMILY_1"/>
    <property type="match status" value="1"/>
</dbReference>
<evidence type="ECO:0000313" key="5">
    <source>
        <dbReference type="EMBL" id="GIN98976.1"/>
    </source>
</evidence>
<reference evidence="6 7" key="1">
    <citation type="submission" date="2018-12" db="EMBL/GenBank/DDBJ databases">
        <authorList>
            <person name="Sun L."/>
            <person name="Chen Z."/>
        </authorList>
    </citation>
    <scope>NUCLEOTIDE SEQUENCE [LARGE SCALE GENOMIC DNA]</scope>
    <source>
        <strain evidence="6 7">LMG 29736</strain>
    </source>
</reference>
<dbReference type="OrthoDB" id="192171at2"/>
<dbReference type="InterPro" id="IPR018062">
    <property type="entry name" value="HTH_AraC-typ_CS"/>
</dbReference>
<dbReference type="InterPro" id="IPR009057">
    <property type="entry name" value="Homeodomain-like_sf"/>
</dbReference>
<dbReference type="Pfam" id="PF12833">
    <property type="entry name" value="HTH_18"/>
    <property type="match status" value="1"/>
</dbReference>
<keyword evidence="8" id="KW-1185">Reference proteome</keyword>
<dbReference type="Proteomes" id="UP000680670">
    <property type="component" value="Unassembled WGS sequence"/>
</dbReference>